<evidence type="ECO:0000259" key="3">
    <source>
        <dbReference type="Pfam" id="PF00685"/>
    </source>
</evidence>
<gene>
    <name evidence="4" type="ORF">FBR43_14810</name>
</gene>
<protein>
    <submittedName>
        <fullName evidence="4">Sulfotransferase domain-containing protein</fullName>
    </submittedName>
</protein>
<dbReference type="AlphaFoldDB" id="A0A4U1L6G7"/>
<evidence type="ECO:0000256" key="2">
    <source>
        <dbReference type="ARBA" id="ARBA00022679"/>
    </source>
</evidence>
<dbReference type="Pfam" id="PF00685">
    <property type="entry name" value="Sulfotransfer_1"/>
    <property type="match status" value="1"/>
</dbReference>
<feature type="domain" description="Sulfotransferase" evidence="3">
    <location>
        <begin position="113"/>
        <end position="277"/>
    </location>
</feature>
<dbReference type="RefSeq" id="WP_136943804.1">
    <property type="nucleotide sequence ID" value="NZ_SWKR01000002.1"/>
</dbReference>
<dbReference type="SUPFAM" id="SSF52540">
    <property type="entry name" value="P-loop containing nucleoside triphosphate hydrolases"/>
    <property type="match status" value="1"/>
</dbReference>
<keyword evidence="2 4" id="KW-0808">Transferase</keyword>
<comment type="similarity">
    <text evidence="1">Belongs to the sulfotransferase 1 family.</text>
</comment>
<dbReference type="EMBL" id="SWKR01000002">
    <property type="protein sequence ID" value="TKD51870.1"/>
    <property type="molecule type" value="Genomic_DNA"/>
</dbReference>
<dbReference type="Gene3D" id="3.40.50.300">
    <property type="entry name" value="P-loop containing nucleotide triphosphate hydrolases"/>
    <property type="match status" value="1"/>
</dbReference>
<evidence type="ECO:0000313" key="4">
    <source>
        <dbReference type="EMBL" id="TKD51870.1"/>
    </source>
</evidence>
<dbReference type="Proteomes" id="UP000309138">
    <property type="component" value="Unassembled WGS sequence"/>
</dbReference>
<evidence type="ECO:0000313" key="5">
    <source>
        <dbReference type="Proteomes" id="UP000309138"/>
    </source>
</evidence>
<comment type="caution">
    <text evidence="4">The sequence shown here is derived from an EMBL/GenBank/DDBJ whole genome shotgun (WGS) entry which is preliminary data.</text>
</comment>
<keyword evidence="5" id="KW-1185">Reference proteome</keyword>
<dbReference type="InterPro" id="IPR027417">
    <property type="entry name" value="P-loop_NTPase"/>
</dbReference>
<dbReference type="GO" id="GO:0008146">
    <property type="term" value="F:sulfotransferase activity"/>
    <property type="evidence" value="ECO:0007669"/>
    <property type="project" value="InterPro"/>
</dbReference>
<dbReference type="OrthoDB" id="9804504at2"/>
<name>A0A4U1L6G7_9SPHN</name>
<dbReference type="PANTHER" id="PTHR11783">
    <property type="entry name" value="SULFOTRANSFERASE SULT"/>
    <property type="match status" value="1"/>
</dbReference>
<proteinExistence type="inferred from homology"/>
<organism evidence="4 5">
    <name type="scientific">Sphingomonas baiyangensis</name>
    <dbReference type="NCBI Taxonomy" id="2572576"/>
    <lineage>
        <taxon>Bacteria</taxon>
        <taxon>Pseudomonadati</taxon>
        <taxon>Pseudomonadota</taxon>
        <taxon>Alphaproteobacteria</taxon>
        <taxon>Sphingomonadales</taxon>
        <taxon>Sphingomonadaceae</taxon>
        <taxon>Sphingomonas</taxon>
    </lineage>
</organism>
<reference evidence="4 5" key="1">
    <citation type="submission" date="2019-04" db="EMBL/GenBank/DDBJ databases">
        <authorList>
            <person name="Yang Y."/>
            <person name="Wei D."/>
        </authorList>
    </citation>
    <scope>NUCLEOTIDE SEQUENCE [LARGE SCALE GENOMIC DNA]</scope>
    <source>
        <strain evidence="4 5">L-1-4w-11</strain>
    </source>
</reference>
<evidence type="ECO:0000256" key="1">
    <source>
        <dbReference type="ARBA" id="ARBA00005771"/>
    </source>
</evidence>
<accession>A0A4U1L6G7</accession>
<dbReference type="InterPro" id="IPR000863">
    <property type="entry name" value="Sulfotransferase_dom"/>
</dbReference>
<sequence length="288" mass="31420">MSGRLFWLASYPKSGNTWFRAFLRNLDGEGADPASINDLGSTSLAAARSWIDDLIGFDTADLASHEIASVRPAVYRFASDHARGFVCRKIHDACTRVANGEWIISAAATAGALYLVRNPLDVAISYAHHASITLDEAIAALADPDYCIAAGKGGQLKPQVEQRLLSWSGHVTSWVDNPDIAVHVLRYEDMQRVGAPAFAAAATFLRRDATPAAIARALAHSSFDKLKAQEDRETFRERAQRSARFFRKGKIGDWQTTLSGAQIDRIVEAHGTVMQRFNYCDAAGTPIA</sequence>